<dbReference type="InterPro" id="IPR015943">
    <property type="entry name" value="WD40/YVTN_repeat-like_dom_sf"/>
</dbReference>
<keyword evidence="2" id="KW-0677">Repeat</keyword>
<keyword evidence="5" id="KW-1185">Reference proteome</keyword>
<reference evidence="4" key="1">
    <citation type="submission" date="2022-01" db="EMBL/GenBank/DDBJ databases">
        <title>Comparative genomics reveals a dynamic genome evolution in the ectomycorrhizal milk-cap (Lactarius) mushrooms.</title>
        <authorList>
            <consortium name="DOE Joint Genome Institute"/>
            <person name="Lebreton A."/>
            <person name="Tang N."/>
            <person name="Kuo A."/>
            <person name="LaButti K."/>
            <person name="Drula E."/>
            <person name="Barry K."/>
            <person name="Clum A."/>
            <person name="Lipzen A."/>
            <person name="Mousain D."/>
            <person name="Ng V."/>
            <person name="Wang R."/>
            <person name="Wang X."/>
            <person name="Dai Y."/>
            <person name="Henrissat B."/>
            <person name="Grigoriev I.V."/>
            <person name="Guerin-Laguette A."/>
            <person name="Yu F."/>
            <person name="Martin F.M."/>
        </authorList>
    </citation>
    <scope>NUCLEOTIDE SEQUENCE</scope>
    <source>
        <strain evidence="4">QP</strain>
    </source>
</reference>
<gene>
    <name evidence="4" type="ORF">EDB92DRAFT_1072542</name>
</gene>
<feature type="repeat" description="WD" evidence="3">
    <location>
        <begin position="243"/>
        <end position="281"/>
    </location>
</feature>
<dbReference type="PROSITE" id="PS50082">
    <property type="entry name" value="WD_REPEATS_2"/>
    <property type="match status" value="3"/>
</dbReference>
<dbReference type="Pfam" id="PF00400">
    <property type="entry name" value="WD40"/>
    <property type="match status" value="3"/>
</dbReference>
<dbReference type="InterPro" id="IPR011047">
    <property type="entry name" value="Quinoprotein_ADH-like_sf"/>
</dbReference>
<evidence type="ECO:0000256" key="3">
    <source>
        <dbReference type="PROSITE-ProRule" id="PRU00221"/>
    </source>
</evidence>
<evidence type="ECO:0000313" key="5">
    <source>
        <dbReference type="Proteomes" id="UP001201163"/>
    </source>
</evidence>
<evidence type="ECO:0000313" key="4">
    <source>
        <dbReference type="EMBL" id="KAH8988073.1"/>
    </source>
</evidence>
<comment type="caution">
    <text evidence="4">The sequence shown here is derived from an EMBL/GenBank/DDBJ whole genome shotgun (WGS) entry which is preliminary data.</text>
</comment>
<dbReference type="SMART" id="SM00320">
    <property type="entry name" value="WD40"/>
    <property type="match status" value="3"/>
</dbReference>
<evidence type="ECO:0000256" key="2">
    <source>
        <dbReference type="ARBA" id="ARBA00022737"/>
    </source>
</evidence>
<evidence type="ECO:0000256" key="1">
    <source>
        <dbReference type="ARBA" id="ARBA00022574"/>
    </source>
</evidence>
<dbReference type="EMBL" id="JAKELL010000044">
    <property type="protein sequence ID" value="KAH8988073.1"/>
    <property type="molecule type" value="Genomic_DNA"/>
</dbReference>
<keyword evidence="1 3" id="KW-0853">WD repeat</keyword>
<dbReference type="PANTHER" id="PTHR22847">
    <property type="entry name" value="WD40 REPEAT PROTEIN"/>
    <property type="match status" value="1"/>
</dbReference>
<feature type="repeat" description="WD" evidence="3">
    <location>
        <begin position="294"/>
        <end position="325"/>
    </location>
</feature>
<dbReference type="PROSITE" id="PS00678">
    <property type="entry name" value="WD_REPEATS_1"/>
    <property type="match status" value="1"/>
</dbReference>
<dbReference type="Gene3D" id="2.130.10.10">
    <property type="entry name" value="YVTN repeat-like/Quinoprotein amine dehydrogenase"/>
    <property type="match status" value="2"/>
</dbReference>
<dbReference type="InterPro" id="IPR019775">
    <property type="entry name" value="WD40_repeat_CS"/>
</dbReference>
<dbReference type="PROSITE" id="PS50294">
    <property type="entry name" value="WD_REPEATS_REGION"/>
    <property type="match status" value="2"/>
</dbReference>
<dbReference type="PANTHER" id="PTHR22847:SF637">
    <property type="entry name" value="WD REPEAT DOMAIN 5B"/>
    <property type="match status" value="1"/>
</dbReference>
<protein>
    <submittedName>
        <fullName evidence="4">Quinon protein alcohol dehydrogenase-like superfamily</fullName>
    </submittedName>
</protein>
<name>A0AAD4LCK8_9AGAM</name>
<dbReference type="SUPFAM" id="SSF50998">
    <property type="entry name" value="Quinoprotein alcohol dehydrogenase-like"/>
    <property type="match status" value="1"/>
</dbReference>
<dbReference type="AlphaFoldDB" id="A0AAD4LCK8"/>
<dbReference type="Proteomes" id="UP001201163">
    <property type="component" value="Unassembled WGS sequence"/>
</dbReference>
<proteinExistence type="predicted"/>
<feature type="repeat" description="WD" evidence="3">
    <location>
        <begin position="199"/>
        <end position="240"/>
    </location>
</feature>
<sequence>MDGRPCARSQFGHTLTSLTIVGPFSETRGVNPFCCGEMAGQTPSIDRIRIAKSQGSRSQPVSVEMAGAYSNPKPVLQASSLNEYLISFLVIRARNVPHIKTTFGGKREFFLTIAHRATAMKTKKQSKKRTKSVHIDDGRMAVWDQMLDASFLQPSSQPILRFYAKRSRKSDILCRTHETVIPTEFESDICFVLGHVNGQAEHSSWVTSVAFSPDGQRIVSGCFDRTNRLMNATTGDTEADPIHTDSVWSMASSPDGQRIVSRSQDRRTRVWNATTGDTEAGPFSGHRHWITSVVAFSPDGHRIVSGSEDRTIRVWNATTGDAGTDPFTGR</sequence>
<dbReference type="InterPro" id="IPR001680">
    <property type="entry name" value="WD40_rpt"/>
</dbReference>
<organism evidence="4 5">
    <name type="scientific">Lactarius akahatsu</name>
    <dbReference type="NCBI Taxonomy" id="416441"/>
    <lineage>
        <taxon>Eukaryota</taxon>
        <taxon>Fungi</taxon>
        <taxon>Dikarya</taxon>
        <taxon>Basidiomycota</taxon>
        <taxon>Agaricomycotina</taxon>
        <taxon>Agaricomycetes</taxon>
        <taxon>Russulales</taxon>
        <taxon>Russulaceae</taxon>
        <taxon>Lactarius</taxon>
    </lineage>
</organism>
<accession>A0AAD4LCK8</accession>
<dbReference type="GO" id="GO:1990234">
    <property type="term" value="C:transferase complex"/>
    <property type="evidence" value="ECO:0007669"/>
    <property type="project" value="UniProtKB-ARBA"/>
</dbReference>